<keyword evidence="2" id="KW-1185">Reference proteome</keyword>
<proteinExistence type="predicted"/>
<evidence type="ECO:0000313" key="1">
    <source>
        <dbReference type="EMBL" id="KAK6294077.1"/>
    </source>
</evidence>
<reference evidence="1 2" key="1">
    <citation type="submission" date="2021-04" db="EMBL/GenBank/DDBJ databases">
        <authorList>
            <person name="De Guttry C."/>
            <person name="Zahm M."/>
            <person name="Klopp C."/>
            <person name="Cabau C."/>
            <person name="Louis A."/>
            <person name="Berthelot C."/>
            <person name="Parey E."/>
            <person name="Roest Crollius H."/>
            <person name="Montfort J."/>
            <person name="Robinson-Rechavi M."/>
            <person name="Bucao C."/>
            <person name="Bouchez O."/>
            <person name="Gislard M."/>
            <person name="Lluch J."/>
            <person name="Milhes M."/>
            <person name="Lampietro C."/>
            <person name="Lopez Roques C."/>
            <person name="Donnadieu C."/>
            <person name="Braasch I."/>
            <person name="Desvignes T."/>
            <person name="Postlethwait J."/>
            <person name="Bobe J."/>
            <person name="Wedekind C."/>
            <person name="Guiguen Y."/>
        </authorList>
    </citation>
    <scope>NUCLEOTIDE SEQUENCE [LARGE SCALE GENOMIC DNA]</scope>
    <source>
        <strain evidence="1">Cs_M1</strain>
        <tissue evidence="1">Blood</tissue>
    </source>
</reference>
<organism evidence="1 2">
    <name type="scientific">Coregonus suidteri</name>
    <dbReference type="NCBI Taxonomy" id="861788"/>
    <lineage>
        <taxon>Eukaryota</taxon>
        <taxon>Metazoa</taxon>
        <taxon>Chordata</taxon>
        <taxon>Craniata</taxon>
        <taxon>Vertebrata</taxon>
        <taxon>Euteleostomi</taxon>
        <taxon>Actinopterygii</taxon>
        <taxon>Neopterygii</taxon>
        <taxon>Teleostei</taxon>
        <taxon>Protacanthopterygii</taxon>
        <taxon>Salmoniformes</taxon>
        <taxon>Salmonidae</taxon>
        <taxon>Coregoninae</taxon>
        <taxon>Coregonus</taxon>
    </lineage>
</organism>
<name>A0AAN8KKC2_9TELE</name>
<comment type="caution">
    <text evidence="1">The sequence shown here is derived from an EMBL/GenBank/DDBJ whole genome shotgun (WGS) entry which is preliminary data.</text>
</comment>
<protein>
    <submittedName>
        <fullName evidence="1">Uncharacterized protein</fullName>
    </submittedName>
</protein>
<dbReference type="Proteomes" id="UP001356427">
    <property type="component" value="Unassembled WGS sequence"/>
</dbReference>
<evidence type="ECO:0000313" key="2">
    <source>
        <dbReference type="Proteomes" id="UP001356427"/>
    </source>
</evidence>
<gene>
    <name evidence="1" type="ORF">J4Q44_G00349070</name>
</gene>
<accession>A0AAN8KKC2</accession>
<dbReference type="EMBL" id="JAGTTL010000035">
    <property type="protein sequence ID" value="KAK6294077.1"/>
    <property type="molecule type" value="Genomic_DNA"/>
</dbReference>
<dbReference type="AlphaFoldDB" id="A0AAN8KKC2"/>
<sequence length="74" mass="8118">MPTDSSLNSTFRELPTASQVTKVPYRLPGYQGALPPPRLPRCPTASHVTKAPYCLPGYQGALLPPRLPRCMQKP</sequence>